<keyword evidence="3" id="KW-1185">Reference proteome</keyword>
<name>A0ABW4RMC4_9BACL</name>
<dbReference type="Pfam" id="PF01381">
    <property type="entry name" value="HTH_3"/>
    <property type="match status" value="1"/>
</dbReference>
<dbReference type="SMART" id="SM00530">
    <property type="entry name" value="HTH_XRE"/>
    <property type="match status" value="1"/>
</dbReference>
<dbReference type="SUPFAM" id="SSF47413">
    <property type="entry name" value="lambda repressor-like DNA-binding domains"/>
    <property type="match status" value="1"/>
</dbReference>
<dbReference type="RefSeq" id="WP_377781587.1">
    <property type="nucleotide sequence ID" value="NZ_JBHUEH010000021.1"/>
</dbReference>
<organism evidence="2 3">
    <name type="scientific">Paenibacillus wenxiniae</name>
    <dbReference type="NCBI Taxonomy" id="1636843"/>
    <lineage>
        <taxon>Bacteria</taxon>
        <taxon>Bacillati</taxon>
        <taxon>Bacillota</taxon>
        <taxon>Bacilli</taxon>
        <taxon>Bacillales</taxon>
        <taxon>Paenibacillaceae</taxon>
        <taxon>Paenibacillus</taxon>
    </lineage>
</organism>
<accession>A0ABW4RMC4</accession>
<dbReference type="InterPro" id="IPR010982">
    <property type="entry name" value="Lambda_DNA-bd_dom_sf"/>
</dbReference>
<comment type="caution">
    <text evidence="2">The sequence shown here is derived from an EMBL/GenBank/DDBJ whole genome shotgun (WGS) entry which is preliminary data.</text>
</comment>
<dbReference type="PROSITE" id="PS50943">
    <property type="entry name" value="HTH_CROC1"/>
    <property type="match status" value="1"/>
</dbReference>
<gene>
    <name evidence="2" type="ORF">ACFSC9_15130</name>
</gene>
<sequence>MSPFQKEGKMIKVSHGRCLLQHWLDKRDLSQTDFARKTGIDVRMVSHYCNNKRTMTIDALYAASVILEVRMDQIYEFKFGAE</sequence>
<feature type="domain" description="HTH cro/C1-type" evidence="1">
    <location>
        <begin position="20"/>
        <end position="74"/>
    </location>
</feature>
<evidence type="ECO:0000313" key="3">
    <source>
        <dbReference type="Proteomes" id="UP001597233"/>
    </source>
</evidence>
<evidence type="ECO:0000313" key="2">
    <source>
        <dbReference type="EMBL" id="MFD1886849.1"/>
    </source>
</evidence>
<dbReference type="InterPro" id="IPR001387">
    <property type="entry name" value="Cro/C1-type_HTH"/>
</dbReference>
<evidence type="ECO:0000259" key="1">
    <source>
        <dbReference type="PROSITE" id="PS50943"/>
    </source>
</evidence>
<dbReference type="Proteomes" id="UP001597233">
    <property type="component" value="Unassembled WGS sequence"/>
</dbReference>
<protein>
    <submittedName>
        <fullName evidence="2">Helix-turn-helix domain-containing protein</fullName>
    </submittedName>
</protein>
<dbReference type="CDD" id="cd00093">
    <property type="entry name" value="HTH_XRE"/>
    <property type="match status" value="1"/>
</dbReference>
<dbReference type="Gene3D" id="1.10.260.40">
    <property type="entry name" value="lambda repressor-like DNA-binding domains"/>
    <property type="match status" value="1"/>
</dbReference>
<reference evidence="3" key="1">
    <citation type="journal article" date="2019" name="Int. J. Syst. Evol. Microbiol.">
        <title>The Global Catalogue of Microorganisms (GCM) 10K type strain sequencing project: providing services to taxonomists for standard genome sequencing and annotation.</title>
        <authorList>
            <consortium name="The Broad Institute Genomics Platform"/>
            <consortium name="The Broad Institute Genome Sequencing Center for Infectious Disease"/>
            <person name="Wu L."/>
            <person name="Ma J."/>
        </authorList>
    </citation>
    <scope>NUCLEOTIDE SEQUENCE [LARGE SCALE GENOMIC DNA]</scope>
    <source>
        <strain evidence="3">CCUG 54950</strain>
    </source>
</reference>
<proteinExistence type="predicted"/>
<dbReference type="EMBL" id="JBHUEH010000021">
    <property type="protein sequence ID" value="MFD1886849.1"/>
    <property type="molecule type" value="Genomic_DNA"/>
</dbReference>